<dbReference type="KEGG" id="euz:DVS28_a1679"/>
<dbReference type="Proteomes" id="UP000264006">
    <property type="component" value="Chromosome"/>
</dbReference>
<dbReference type="Pfam" id="PF11258">
    <property type="entry name" value="DUF3048"/>
    <property type="match status" value="1"/>
</dbReference>
<evidence type="ECO:0000256" key="1">
    <source>
        <dbReference type="SAM" id="MobiDB-lite"/>
    </source>
</evidence>
<dbReference type="InterPro" id="IPR021416">
    <property type="entry name" value="DUF3048_N"/>
</dbReference>
<dbReference type="InterPro" id="IPR023158">
    <property type="entry name" value="YerB-like_sf"/>
</dbReference>
<proteinExistence type="predicted"/>
<name>A0A346XVX3_9ACTN</name>
<dbReference type="InterPro" id="IPR035328">
    <property type="entry name" value="DUF3048_C"/>
</dbReference>
<protein>
    <submittedName>
        <fullName evidence="4">Secreted protein</fullName>
    </submittedName>
</protein>
<feature type="compositionally biased region" description="Pro residues" evidence="1">
    <location>
        <begin position="31"/>
        <end position="41"/>
    </location>
</feature>
<evidence type="ECO:0000313" key="4">
    <source>
        <dbReference type="EMBL" id="AXV06370.1"/>
    </source>
</evidence>
<dbReference type="AlphaFoldDB" id="A0A346XVX3"/>
<keyword evidence="5" id="KW-1185">Reference proteome</keyword>
<feature type="domain" description="DUF3048" evidence="2">
    <location>
        <begin position="51"/>
        <end position="189"/>
    </location>
</feature>
<organism evidence="4 5">
    <name type="scientific">Euzebya pacifica</name>
    <dbReference type="NCBI Taxonomy" id="1608957"/>
    <lineage>
        <taxon>Bacteria</taxon>
        <taxon>Bacillati</taxon>
        <taxon>Actinomycetota</taxon>
        <taxon>Nitriliruptoria</taxon>
        <taxon>Euzebyales</taxon>
    </lineage>
</organism>
<accession>A0A346XVX3</accession>
<dbReference type="SUPFAM" id="SSF159774">
    <property type="entry name" value="YerB-like"/>
    <property type="match status" value="1"/>
</dbReference>
<evidence type="ECO:0000313" key="5">
    <source>
        <dbReference type="Proteomes" id="UP000264006"/>
    </source>
</evidence>
<reference evidence="4 5" key="1">
    <citation type="submission" date="2018-09" db="EMBL/GenBank/DDBJ databases">
        <title>Complete genome sequence of Euzebya sp. DY32-46 isolated from seawater of Pacific Ocean.</title>
        <authorList>
            <person name="Xu L."/>
            <person name="Wu Y.-H."/>
            <person name="Xu X.-W."/>
        </authorList>
    </citation>
    <scope>NUCLEOTIDE SEQUENCE [LARGE SCALE GENOMIC DNA]</scope>
    <source>
        <strain evidence="4 5">DY32-46</strain>
    </source>
</reference>
<dbReference type="Gene3D" id="3.50.90.10">
    <property type="entry name" value="YerB-like"/>
    <property type="match status" value="1"/>
</dbReference>
<feature type="domain" description="DUF3048" evidence="3">
    <location>
        <begin position="216"/>
        <end position="328"/>
    </location>
</feature>
<sequence>MLALLTAACGGDEPEPVVSATPTVTAVPVPAFTPTPTPTPTPSEDGPAYPLTGEEVTDETRLALPALGIKVDNAPQARPQLGLQDADVVFEELVEGGVTRFLAIFHSTDPGEVGPVRSGRDVDADLFPPFDGVLAISGAAAPTYNVLFSAGLTVFEEGQAGGAIHRVADRSAPHNLNATATQLWDAGDDQPAAAEPWPFDATIPTGGAPVETILAPFSDDYRHSWAWRESKGVFERGQNGTRHLTADGTQISAANIVYAEVETGSGGGVDVSGSATVSIELIGGGEATFYRDGQRFEGTWRKTARDAQFEWLDARGQPFPLAPGATWVELQPVGLGQQVDVADVSADAPTEEPTE</sequence>
<dbReference type="Pfam" id="PF17479">
    <property type="entry name" value="DUF3048_C"/>
    <property type="match status" value="1"/>
</dbReference>
<evidence type="ECO:0000259" key="2">
    <source>
        <dbReference type="Pfam" id="PF11258"/>
    </source>
</evidence>
<feature type="region of interest" description="Disordered" evidence="1">
    <location>
        <begin position="30"/>
        <end position="49"/>
    </location>
</feature>
<dbReference type="EMBL" id="CP031165">
    <property type="protein sequence ID" value="AXV06370.1"/>
    <property type="molecule type" value="Genomic_DNA"/>
</dbReference>
<evidence type="ECO:0000259" key="3">
    <source>
        <dbReference type="Pfam" id="PF17479"/>
    </source>
</evidence>
<gene>
    <name evidence="4" type="ORF">DVS28_a1679</name>
</gene>